<dbReference type="Proteomes" id="UP000583454">
    <property type="component" value="Unassembled WGS sequence"/>
</dbReference>
<dbReference type="InterPro" id="IPR007569">
    <property type="entry name" value="DUF559"/>
</dbReference>
<feature type="domain" description="DUF559" evidence="1">
    <location>
        <begin position="259"/>
        <end position="323"/>
    </location>
</feature>
<accession>A0A840ZHI5</accession>
<comment type="caution">
    <text evidence="2">The sequence shown here is derived from an EMBL/GenBank/DDBJ whole genome shotgun (WGS) entry which is preliminary data.</text>
</comment>
<dbReference type="SUPFAM" id="SSF52980">
    <property type="entry name" value="Restriction endonuclease-like"/>
    <property type="match status" value="1"/>
</dbReference>
<evidence type="ECO:0000313" key="2">
    <source>
        <dbReference type="EMBL" id="MBB5756628.1"/>
    </source>
</evidence>
<keyword evidence="3" id="KW-1185">Reference proteome</keyword>
<proteinExistence type="predicted"/>
<dbReference type="Gene3D" id="3.40.960.10">
    <property type="entry name" value="VSR Endonuclease"/>
    <property type="match status" value="1"/>
</dbReference>
<name>A0A840ZHI5_9HYPH</name>
<protein>
    <recommendedName>
        <fullName evidence="1">DUF559 domain-containing protein</fullName>
    </recommendedName>
</protein>
<dbReference type="RefSeq" id="WP_312886009.1">
    <property type="nucleotide sequence ID" value="NZ_JACHOP010000004.1"/>
</dbReference>
<dbReference type="Pfam" id="PF04480">
    <property type="entry name" value="DUF559"/>
    <property type="match status" value="1"/>
</dbReference>
<dbReference type="AlphaFoldDB" id="A0A840ZHI5"/>
<dbReference type="InterPro" id="IPR011335">
    <property type="entry name" value="Restrct_endonuc-II-like"/>
</dbReference>
<gene>
    <name evidence="2" type="ORF">HNR00_001328</name>
</gene>
<organism evidence="2 3">
    <name type="scientific">Methylorubrum rhodinum</name>
    <dbReference type="NCBI Taxonomy" id="29428"/>
    <lineage>
        <taxon>Bacteria</taxon>
        <taxon>Pseudomonadati</taxon>
        <taxon>Pseudomonadota</taxon>
        <taxon>Alphaproteobacteria</taxon>
        <taxon>Hyphomicrobiales</taxon>
        <taxon>Methylobacteriaceae</taxon>
        <taxon>Methylorubrum</taxon>
    </lineage>
</organism>
<evidence type="ECO:0000259" key="1">
    <source>
        <dbReference type="Pfam" id="PF04480"/>
    </source>
</evidence>
<reference evidence="2 3" key="1">
    <citation type="submission" date="2020-08" db="EMBL/GenBank/DDBJ databases">
        <title>Genomic Encyclopedia of Type Strains, Phase IV (KMG-IV): sequencing the most valuable type-strain genomes for metagenomic binning, comparative biology and taxonomic classification.</title>
        <authorList>
            <person name="Goeker M."/>
        </authorList>
    </citation>
    <scope>NUCLEOTIDE SEQUENCE [LARGE SCALE GENOMIC DNA]</scope>
    <source>
        <strain evidence="2 3">DSM 2163</strain>
    </source>
</reference>
<sequence length="335" mass="35687">MQSSAPFGPPARPRLVLADVAGRVACLAPGGRLTVIGLGADRLMDILDPARGALLLAADGLQGAGAILDRLLDDLAELALLRWPDRYGGDAPGETADPRISGPWRRAAVKRVGQGRPPRFRRAARELELAQLLLAIDPAGLILVAEIDSASPVRAGPVIEALGWCAGAGATIVAALPAAPPDTPPYDRILYGAVAIERETAPLAARFVPPPLPPSSRAHPASAVERRVEAALARDAELAGLFSGNEAVTLPGHESRVRVDLLCRAHRVVVELDGPEHRAPAVFEADRHRDYALLAAGYLVLRLTNRQVETDLARAIEKIRDVVRLRRPYGETPSR</sequence>
<evidence type="ECO:0000313" key="3">
    <source>
        <dbReference type="Proteomes" id="UP000583454"/>
    </source>
</evidence>
<dbReference type="EMBL" id="JACHOP010000004">
    <property type="protein sequence ID" value="MBB5756628.1"/>
    <property type="molecule type" value="Genomic_DNA"/>
</dbReference>